<gene>
    <name evidence="1" type="ORF">CLF_109225</name>
</gene>
<dbReference type="AlphaFoldDB" id="G7YJ30"/>
<dbReference type="EMBL" id="DF143389">
    <property type="protein sequence ID" value="GAA52963.1"/>
    <property type="molecule type" value="Genomic_DNA"/>
</dbReference>
<evidence type="ECO:0000313" key="1">
    <source>
        <dbReference type="EMBL" id="GAA52963.1"/>
    </source>
</evidence>
<keyword evidence="2" id="KW-1185">Reference proteome</keyword>
<name>G7YJ30_CLOSI</name>
<dbReference type="Proteomes" id="UP000008909">
    <property type="component" value="Unassembled WGS sequence"/>
</dbReference>
<sequence length="593" mass="65499">MANPIMVMGTCALRGTLTQPATNADCSFHSIAADPSSTNDSDFLKGDKPYVNAASNVCTVITGYFLGGDKDAAVKYAHNSQFSSCRGTTALFTDKSTTNVDLEFVDCWENSANTESAKLLASSSTPSKAACPIVNRVITQDLDSQSHKPGDNSPEILAYTEFATLIADDTNIKGKQLRSNKPARVILPMILFTFISITRMDFQLIYDACVRRPLEYANQAVCLGRHAFRYIELRNSLRPMGGSQHTLCQVPGQVLSSPALGLDGSHMRELLSFTAADDISSFLAKRCKSGRVLVFELGEGHYGHVCFAGQQQVALFRRFSDDANDDEANAADRFGLLSLKKVMLESNASTIWCGLTGVSAPGQECDCSNESDLNVKYVWCLNPLDYLGEIPFACVKPFLISETQHLVLLGIREVIIGLQNCHSRSLLPYIVSPWRVEGGTPCQQKQDLGPGRFIYESGGKVTFVSFGLPLLIYKNVIHELSSFFDSGHRNGYIRFRVASVGNTISTILKPEVVTRRHQIDPSKPRLQRNVKQHMIHRVKKYATATYACNGIQLRQHVDMCLVPEKELTDKEHNSFTATSECVLVQKLQRLRAI</sequence>
<protein>
    <submittedName>
        <fullName evidence="1">Uncharacterized protein</fullName>
    </submittedName>
</protein>
<reference evidence="1" key="1">
    <citation type="journal article" date="2011" name="Genome Biol.">
        <title>The draft genome of the carcinogenic human liver fluke Clonorchis sinensis.</title>
        <authorList>
            <person name="Wang X."/>
            <person name="Chen W."/>
            <person name="Huang Y."/>
            <person name="Sun J."/>
            <person name="Men J."/>
            <person name="Liu H."/>
            <person name="Luo F."/>
            <person name="Guo L."/>
            <person name="Lv X."/>
            <person name="Deng C."/>
            <person name="Zhou C."/>
            <person name="Fan Y."/>
            <person name="Li X."/>
            <person name="Huang L."/>
            <person name="Hu Y."/>
            <person name="Liang C."/>
            <person name="Hu X."/>
            <person name="Xu J."/>
            <person name="Yu X."/>
        </authorList>
    </citation>
    <scope>NUCLEOTIDE SEQUENCE [LARGE SCALE GENOMIC DNA]</scope>
    <source>
        <strain evidence="1">Henan</strain>
    </source>
</reference>
<reference key="2">
    <citation type="submission" date="2011-10" db="EMBL/GenBank/DDBJ databases">
        <title>The genome and transcriptome sequence of Clonorchis sinensis provide insights into the carcinogenic liver fluke.</title>
        <authorList>
            <person name="Wang X."/>
            <person name="Huang Y."/>
            <person name="Chen W."/>
            <person name="Liu H."/>
            <person name="Guo L."/>
            <person name="Chen Y."/>
            <person name="Luo F."/>
            <person name="Zhou W."/>
            <person name="Sun J."/>
            <person name="Mao Q."/>
            <person name="Liang P."/>
            <person name="Zhou C."/>
            <person name="Tian Y."/>
            <person name="Men J."/>
            <person name="Lv X."/>
            <person name="Huang L."/>
            <person name="Zhou J."/>
            <person name="Hu Y."/>
            <person name="Li R."/>
            <person name="Zhang F."/>
            <person name="Lei H."/>
            <person name="Li X."/>
            <person name="Hu X."/>
            <person name="Liang C."/>
            <person name="Xu J."/>
            <person name="Wu Z."/>
            <person name="Yu X."/>
        </authorList>
    </citation>
    <scope>NUCLEOTIDE SEQUENCE</scope>
    <source>
        <strain>Henan</strain>
    </source>
</reference>
<proteinExistence type="predicted"/>
<organism evidence="1 2">
    <name type="scientific">Clonorchis sinensis</name>
    <name type="common">Chinese liver fluke</name>
    <dbReference type="NCBI Taxonomy" id="79923"/>
    <lineage>
        <taxon>Eukaryota</taxon>
        <taxon>Metazoa</taxon>
        <taxon>Spiralia</taxon>
        <taxon>Lophotrochozoa</taxon>
        <taxon>Platyhelminthes</taxon>
        <taxon>Trematoda</taxon>
        <taxon>Digenea</taxon>
        <taxon>Opisthorchiida</taxon>
        <taxon>Opisthorchiata</taxon>
        <taxon>Opisthorchiidae</taxon>
        <taxon>Clonorchis</taxon>
    </lineage>
</organism>
<accession>G7YJ30</accession>
<evidence type="ECO:0000313" key="2">
    <source>
        <dbReference type="Proteomes" id="UP000008909"/>
    </source>
</evidence>